<keyword evidence="2" id="KW-1185">Reference proteome</keyword>
<sequence length="39" mass="4575">MNTFSTLIFHTKEQRCCNVDDSASLMFTLFKQIRKYLSG</sequence>
<accession>A0A090T6Y9</accession>
<gene>
    <name evidence="1" type="ORF">JCM19240_607</name>
</gene>
<evidence type="ECO:0000313" key="2">
    <source>
        <dbReference type="Proteomes" id="UP000029224"/>
    </source>
</evidence>
<organism evidence="1 2">
    <name type="scientific">Vibrio maritimus</name>
    <dbReference type="NCBI Taxonomy" id="990268"/>
    <lineage>
        <taxon>Bacteria</taxon>
        <taxon>Pseudomonadati</taxon>
        <taxon>Pseudomonadota</taxon>
        <taxon>Gammaproteobacteria</taxon>
        <taxon>Vibrionales</taxon>
        <taxon>Vibrionaceae</taxon>
        <taxon>Vibrio</taxon>
    </lineage>
</organism>
<protein>
    <submittedName>
        <fullName evidence="1">Uncharacterized protein</fullName>
    </submittedName>
</protein>
<reference evidence="1 2" key="2">
    <citation type="submission" date="2014-09" db="EMBL/GenBank/DDBJ databases">
        <authorList>
            <consortium name="NBRP consortium"/>
            <person name="Sawabe T."/>
            <person name="Meirelles P."/>
            <person name="Nakanishi M."/>
            <person name="Sayaka M."/>
            <person name="Hattori M."/>
            <person name="Ohkuma M."/>
        </authorList>
    </citation>
    <scope>NUCLEOTIDE SEQUENCE [LARGE SCALE GENOMIC DNA]</scope>
    <source>
        <strain evidence="1 2">JCM 19240</strain>
    </source>
</reference>
<dbReference type="Proteomes" id="UP000029224">
    <property type="component" value="Unassembled WGS sequence"/>
</dbReference>
<dbReference type="AlphaFoldDB" id="A0A090T6Y9"/>
<evidence type="ECO:0000313" key="1">
    <source>
        <dbReference type="EMBL" id="GAL35760.1"/>
    </source>
</evidence>
<dbReference type="EMBL" id="BBMT01000007">
    <property type="protein sequence ID" value="GAL35760.1"/>
    <property type="molecule type" value="Genomic_DNA"/>
</dbReference>
<reference evidence="1 2" key="1">
    <citation type="submission" date="2014-09" db="EMBL/GenBank/DDBJ databases">
        <title>Vibrio maritimus JCM 19240. (C210) whole genome shotgun sequence.</title>
        <authorList>
            <person name="Sawabe T."/>
            <person name="Meirelles P."/>
            <person name="Nakanishi M."/>
            <person name="Sayaka M."/>
            <person name="Hattori M."/>
            <person name="Ohkuma M."/>
        </authorList>
    </citation>
    <scope>NUCLEOTIDE SEQUENCE [LARGE SCALE GENOMIC DNA]</scope>
    <source>
        <strain evidence="1 2">JCM 19240</strain>
    </source>
</reference>
<name>A0A090T6Y9_9VIBR</name>
<comment type="caution">
    <text evidence="1">The sequence shown here is derived from an EMBL/GenBank/DDBJ whole genome shotgun (WGS) entry which is preliminary data.</text>
</comment>
<proteinExistence type="predicted"/>